<reference evidence="3" key="1">
    <citation type="journal article" date="2012" name="MBio">
        <title>Comparative genome analysis of Trichophyton rubrum and related dermatophytes reveals candidate genes involved in infection.</title>
        <authorList>
            <person name="Martinez D.A."/>
            <person name="Oliver B.G."/>
            <person name="Graeser Y."/>
            <person name="Goldberg J.M."/>
            <person name="Li W."/>
            <person name="Martinez-Rossi N.M."/>
            <person name="Monod M."/>
            <person name="Shelest E."/>
            <person name="Barton R.C."/>
            <person name="Birch E."/>
            <person name="Brakhage A.A."/>
            <person name="Chen Z."/>
            <person name="Gurr S.J."/>
            <person name="Heiman D."/>
            <person name="Heitman J."/>
            <person name="Kosti I."/>
            <person name="Rossi A."/>
            <person name="Saif S."/>
            <person name="Samalova M."/>
            <person name="Saunders C.W."/>
            <person name="Shea T."/>
            <person name="Summerbell R.C."/>
            <person name="Xu J."/>
            <person name="Young S."/>
            <person name="Zeng Q."/>
            <person name="Birren B.W."/>
            <person name="Cuomo C.A."/>
            <person name="White T.C."/>
        </authorList>
    </citation>
    <scope>NUCLEOTIDE SEQUENCE [LARGE SCALE GENOMIC DNA]</scope>
    <source>
        <strain evidence="3">ATCC MYA-4606 / CBS 127.97</strain>
    </source>
</reference>
<dbReference type="Proteomes" id="UP000009169">
    <property type="component" value="Unassembled WGS sequence"/>
</dbReference>
<dbReference type="VEuPathDB" id="FungiDB:TEQG_00338"/>
<evidence type="ECO:0000313" key="2">
    <source>
        <dbReference type="EMBL" id="EGE01285.1"/>
    </source>
</evidence>
<proteinExistence type="predicted"/>
<accession>F2PHB7</accession>
<organism evidence="2 3">
    <name type="scientific">Trichophyton equinum (strain ATCC MYA-4606 / CBS 127.97)</name>
    <name type="common">Horse ringworm fungus</name>
    <dbReference type="NCBI Taxonomy" id="559882"/>
    <lineage>
        <taxon>Eukaryota</taxon>
        <taxon>Fungi</taxon>
        <taxon>Dikarya</taxon>
        <taxon>Ascomycota</taxon>
        <taxon>Pezizomycotina</taxon>
        <taxon>Eurotiomycetes</taxon>
        <taxon>Eurotiomycetidae</taxon>
        <taxon>Onygenales</taxon>
        <taxon>Arthrodermataceae</taxon>
        <taxon>Trichophyton</taxon>
    </lineage>
</organism>
<evidence type="ECO:0000313" key="3">
    <source>
        <dbReference type="Proteomes" id="UP000009169"/>
    </source>
</evidence>
<dbReference type="AlphaFoldDB" id="F2PHB7"/>
<name>F2PHB7_TRIEC</name>
<dbReference type="HOGENOM" id="CLU_1751003_0_0_1"/>
<dbReference type="EMBL" id="DS995718">
    <property type="protein sequence ID" value="EGE01285.1"/>
    <property type="molecule type" value="Genomic_DNA"/>
</dbReference>
<sequence>MRDKIPRVPRASRRLYLRFGYTIHISTSNVSHPEDPLLSRPAQDSIDGGGEPQGGAIPLVLDDAICALLPWRGALDSEEPWISNRTCAGVFLSVPLKPHEVNQGSRTESLSICSTIASEASKRGWRSGYQLIATPSLCRNRGQAPKRYR</sequence>
<keyword evidence="3" id="KW-1185">Reference proteome</keyword>
<gene>
    <name evidence="2" type="ORF">TEQG_00338</name>
</gene>
<evidence type="ECO:0000256" key="1">
    <source>
        <dbReference type="SAM" id="MobiDB-lite"/>
    </source>
</evidence>
<protein>
    <submittedName>
        <fullName evidence="2">Uncharacterized protein</fullName>
    </submittedName>
</protein>
<feature type="region of interest" description="Disordered" evidence="1">
    <location>
        <begin position="30"/>
        <end position="53"/>
    </location>
</feature>